<evidence type="ECO:0008006" key="3">
    <source>
        <dbReference type="Google" id="ProtNLM"/>
    </source>
</evidence>
<dbReference type="InterPro" id="IPR038764">
    <property type="entry name" value="GNAT_N_AcTrfase_prd"/>
</dbReference>
<dbReference type="RefSeq" id="WP_247628936.1">
    <property type="nucleotide sequence ID" value="NZ_JAHWXN010000001.1"/>
</dbReference>
<dbReference type="Proteomes" id="UP001300096">
    <property type="component" value="Unassembled WGS sequence"/>
</dbReference>
<dbReference type="SUPFAM" id="SSF55729">
    <property type="entry name" value="Acyl-CoA N-acyltransferases (Nat)"/>
    <property type="match status" value="1"/>
</dbReference>
<sequence>MSGTIDATPLEGGAGAPEAGMELRMLRLPSEMVAATELVAGVWQVDVERAHVNPGLLTALAHAGNYVAGGFLGDELMAVCVGFFHPPFDRALHSHLAGVRLDAIGQGWGHAIKSHQRAWCLERGVTRITWTYDPLVARNAYFNLHKLGCSIDSYLLDFYGDLGDGVNGGQRSDRALVVWDLERPAGPRVAATTGVDTPPAVLWAADEQPVLDLDRAHDLQTCRIDIPSDIEKMRRVAPDLAARWRVALGHALGGLLAEGWSVSDFDRRGHYTLTRSS</sequence>
<accession>A0ABT0FBT2</accession>
<reference evidence="1 2" key="1">
    <citation type="submission" date="2021-06" db="EMBL/GenBank/DDBJ databases">
        <title>Genome-based taxonomic framework of Microbacterium strains isolated from marine environment, the description of four new species and reclassification of four preexisting species.</title>
        <authorList>
            <person name="Lee S.D."/>
            <person name="Kim S.-M."/>
            <person name="Byeon Y.-S."/>
            <person name="Yang H.L."/>
            <person name="Kim I.S."/>
        </authorList>
    </citation>
    <scope>NUCLEOTIDE SEQUENCE [LARGE SCALE GENOMIC DNA]</scope>
    <source>
        <strain evidence="1 2">SSW1-49</strain>
    </source>
</reference>
<protein>
    <recommendedName>
        <fullName evidence="3">GNAT family N-acetyltransferase</fullName>
    </recommendedName>
</protein>
<evidence type="ECO:0000313" key="2">
    <source>
        <dbReference type="Proteomes" id="UP001300096"/>
    </source>
</evidence>
<comment type="caution">
    <text evidence="1">The sequence shown here is derived from an EMBL/GenBank/DDBJ whole genome shotgun (WGS) entry which is preliminary data.</text>
</comment>
<gene>
    <name evidence="1" type="ORF">KZC51_05125</name>
</gene>
<organism evidence="1 2">
    <name type="scientific">Microbacterium croceum</name>
    <dbReference type="NCBI Taxonomy" id="2851645"/>
    <lineage>
        <taxon>Bacteria</taxon>
        <taxon>Bacillati</taxon>
        <taxon>Actinomycetota</taxon>
        <taxon>Actinomycetes</taxon>
        <taxon>Micrococcales</taxon>
        <taxon>Microbacteriaceae</taxon>
        <taxon>Microbacterium</taxon>
    </lineage>
</organism>
<dbReference type="InterPro" id="IPR016181">
    <property type="entry name" value="Acyl_CoA_acyltransferase"/>
</dbReference>
<dbReference type="PANTHER" id="PTHR41700">
    <property type="entry name" value="GCN5-RELATED N-ACETYLTRANSFERASE"/>
    <property type="match status" value="1"/>
</dbReference>
<keyword evidence="2" id="KW-1185">Reference proteome</keyword>
<dbReference type="PANTHER" id="PTHR41700:SF1">
    <property type="entry name" value="N-ACETYLTRANSFERASE DOMAIN-CONTAINING PROTEIN"/>
    <property type="match status" value="1"/>
</dbReference>
<dbReference type="EMBL" id="JAHWXN010000001">
    <property type="protein sequence ID" value="MCK2035516.1"/>
    <property type="molecule type" value="Genomic_DNA"/>
</dbReference>
<proteinExistence type="predicted"/>
<evidence type="ECO:0000313" key="1">
    <source>
        <dbReference type="EMBL" id="MCK2035516.1"/>
    </source>
</evidence>
<name>A0ABT0FBT2_9MICO</name>